<feature type="transmembrane region" description="Helical" evidence="1">
    <location>
        <begin position="24"/>
        <end position="43"/>
    </location>
</feature>
<protein>
    <recommendedName>
        <fullName evidence="4">Prepilin type IV endopeptidase peptidase domain-containing protein</fullName>
    </recommendedName>
</protein>
<dbReference type="Proteomes" id="UP000094313">
    <property type="component" value="Chromosome"/>
</dbReference>
<feature type="transmembrane region" description="Helical" evidence="1">
    <location>
        <begin position="55"/>
        <end position="74"/>
    </location>
</feature>
<accession>A0A1D7QD55</accession>
<feature type="transmembrane region" description="Helical" evidence="1">
    <location>
        <begin position="86"/>
        <end position="102"/>
    </location>
</feature>
<dbReference type="AlphaFoldDB" id="A0A1D7QD55"/>
<dbReference type="OrthoDB" id="798769at2"/>
<sequence length="173" mass="20026">MIYLKVVILMCLVFIFYQDLRYKAVYWICFPILALLLFSLKFWETGFLNTVIDAGYGLLFLLIQLLVLWGYFSIKHRRAVDITNDHLGWGDILFLVVLTLYLSPGNYILFYISSLFLVLIYALCTAYLQKKNAGKHIPLAGLQAFLFAMIIIAHPLIPAITLYNDNWIYTLVV</sequence>
<dbReference type="EMBL" id="CP017141">
    <property type="protein sequence ID" value="AOM76524.1"/>
    <property type="molecule type" value="Genomic_DNA"/>
</dbReference>
<dbReference type="RefSeq" id="WP_069378220.1">
    <property type="nucleotide sequence ID" value="NZ_CP017141.1"/>
</dbReference>
<evidence type="ECO:0000313" key="2">
    <source>
        <dbReference type="EMBL" id="AOM76524.1"/>
    </source>
</evidence>
<reference evidence="2 3" key="1">
    <citation type="submission" date="2016-08" db="EMBL/GenBank/DDBJ databases">
        <authorList>
            <person name="Seilhamer J.J."/>
        </authorList>
    </citation>
    <scope>NUCLEOTIDE SEQUENCE [LARGE SCALE GENOMIC DNA]</scope>
    <source>
        <strain evidence="2 3">DX4</strain>
    </source>
</reference>
<feature type="transmembrane region" description="Helical" evidence="1">
    <location>
        <begin position="140"/>
        <end position="163"/>
    </location>
</feature>
<proteinExistence type="predicted"/>
<keyword evidence="1" id="KW-0472">Membrane</keyword>
<evidence type="ECO:0000313" key="3">
    <source>
        <dbReference type="Proteomes" id="UP000094313"/>
    </source>
</evidence>
<feature type="transmembrane region" description="Helical" evidence="1">
    <location>
        <begin position="108"/>
        <end position="128"/>
    </location>
</feature>
<dbReference type="KEGG" id="psty:BFS30_04765"/>
<name>A0A1D7QD55_9SPHI</name>
<evidence type="ECO:0008006" key="4">
    <source>
        <dbReference type="Google" id="ProtNLM"/>
    </source>
</evidence>
<organism evidence="2 3">
    <name type="scientific">Pedobacter steynii</name>
    <dbReference type="NCBI Taxonomy" id="430522"/>
    <lineage>
        <taxon>Bacteria</taxon>
        <taxon>Pseudomonadati</taxon>
        <taxon>Bacteroidota</taxon>
        <taxon>Sphingobacteriia</taxon>
        <taxon>Sphingobacteriales</taxon>
        <taxon>Sphingobacteriaceae</taxon>
        <taxon>Pedobacter</taxon>
    </lineage>
</organism>
<evidence type="ECO:0000256" key="1">
    <source>
        <dbReference type="SAM" id="Phobius"/>
    </source>
</evidence>
<keyword evidence="1" id="KW-0812">Transmembrane</keyword>
<keyword evidence="1" id="KW-1133">Transmembrane helix</keyword>
<keyword evidence="3" id="KW-1185">Reference proteome</keyword>
<gene>
    <name evidence="2" type="ORF">BFS30_04765</name>
</gene>